<keyword evidence="3" id="KW-1185">Reference proteome</keyword>
<protein>
    <submittedName>
        <fullName evidence="2">Uncharacterized protein</fullName>
    </submittedName>
</protein>
<name>Q5P3T9_AROAE</name>
<evidence type="ECO:0000313" key="3">
    <source>
        <dbReference type="Proteomes" id="UP000006552"/>
    </source>
</evidence>
<dbReference type="HOGENOM" id="CLU_2230892_0_0_4"/>
<dbReference type="STRING" id="76114.ebA3360"/>
<dbReference type="AlphaFoldDB" id="Q5P3T9"/>
<evidence type="ECO:0000313" key="2">
    <source>
        <dbReference type="EMBL" id="CAI08025.1"/>
    </source>
</evidence>
<reference evidence="2 3" key="1">
    <citation type="journal article" date="2005" name="Arch. Microbiol.">
        <title>The genome sequence of an anaerobic aromatic-degrading denitrifying bacterium, strain EbN1.</title>
        <authorList>
            <person name="Rabus R."/>
            <person name="Kube M."/>
            <person name="Heider J."/>
            <person name="Beck A."/>
            <person name="Heitmann K."/>
            <person name="Widdel F."/>
            <person name="Reinhardt R."/>
        </authorList>
    </citation>
    <scope>NUCLEOTIDE SEQUENCE [LARGE SCALE GENOMIC DNA]</scope>
    <source>
        <strain evidence="2 3">EbN1</strain>
    </source>
</reference>
<dbReference type="KEGG" id="eba:ebA3360"/>
<organism evidence="2 3">
    <name type="scientific">Aromatoleum aromaticum (strain DSM 19018 / LMG 30748 / EbN1)</name>
    <name type="common">Azoarcus sp. (strain EbN1)</name>
    <dbReference type="NCBI Taxonomy" id="76114"/>
    <lineage>
        <taxon>Bacteria</taxon>
        <taxon>Pseudomonadati</taxon>
        <taxon>Pseudomonadota</taxon>
        <taxon>Betaproteobacteria</taxon>
        <taxon>Rhodocyclales</taxon>
        <taxon>Rhodocyclaceae</taxon>
        <taxon>Aromatoleum</taxon>
    </lineage>
</organism>
<sequence>MGARPAAARKSGHGPARLGAPSRRADPAAVVGAGDRRCLVRCGRLAAPRVAAVPAVDGSGQAATLRAGRIRRPVNPPRARRRSPEGLSPELCQTPRTDDATIQAA</sequence>
<gene>
    <name evidence="2" type="ORF">ebA3360</name>
</gene>
<dbReference type="EMBL" id="CR555306">
    <property type="protein sequence ID" value="CAI08025.1"/>
    <property type="molecule type" value="Genomic_DNA"/>
</dbReference>
<feature type="region of interest" description="Disordered" evidence="1">
    <location>
        <begin position="1"/>
        <end position="27"/>
    </location>
</feature>
<feature type="region of interest" description="Disordered" evidence="1">
    <location>
        <begin position="56"/>
        <end position="105"/>
    </location>
</feature>
<evidence type="ECO:0000256" key="1">
    <source>
        <dbReference type="SAM" id="MobiDB-lite"/>
    </source>
</evidence>
<proteinExistence type="predicted"/>
<dbReference type="Proteomes" id="UP000006552">
    <property type="component" value="Chromosome"/>
</dbReference>
<accession>Q5P3T9</accession>